<dbReference type="PANTHER" id="PTHR42852">
    <property type="entry name" value="THIOL:DISULFIDE INTERCHANGE PROTEIN DSBE"/>
    <property type="match status" value="1"/>
</dbReference>
<reference evidence="8" key="1">
    <citation type="submission" date="2016-10" db="EMBL/GenBank/DDBJ databases">
        <authorList>
            <person name="Varghese N."/>
            <person name="Submissions S."/>
        </authorList>
    </citation>
    <scope>NUCLEOTIDE SEQUENCE [LARGE SCALE GENOMIC DNA]</scope>
    <source>
        <strain evidence="8">DSM 23920</strain>
    </source>
</reference>
<dbReference type="Proteomes" id="UP000199656">
    <property type="component" value="Unassembled WGS sequence"/>
</dbReference>
<evidence type="ECO:0000313" key="7">
    <source>
        <dbReference type="EMBL" id="SEA85616.1"/>
    </source>
</evidence>
<evidence type="ECO:0000259" key="6">
    <source>
        <dbReference type="PROSITE" id="PS51352"/>
    </source>
</evidence>
<evidence type="ECO:0000256" key="5">
    <source>
        <dbReference type="SAM" id="SignalP"/>
    </source>
</evidence>
<dbReference type="GO" id="GO:0016491">
    <property type="term" value="F:oxidoreductase activity"/>
    <property type="evidence" value="ECO:0007669"/>
    <property type="project" value="InterPro"/>
</dbReference>
<feature type="chain" id="PRO_5011587227" evidence="5">
    <location>
        <begin position="19"/>
        <end position="374"/>
    </location>
</feature>
<evidence type="ECO:0000256" key="3">
    <source>
        <dbReference type="ARBA" id="ARBA00023157"/>
    </source>
</evidence>
<keyword evidence="4" id="KW-0676">Redox-active center</keyword>
<keyword evidence="2" id="KW-0201">Cytochrome c-type biogenesis</keyword>
<organism evidence="7 8">
    <name type="scientific">Chitinophaga terrae</name>
    <name type="common">ex Kim and Jung 2007</name>
    <dbReference type="NCBI Taxonomy" id="408074"/>
    <lineage>
        <taxon>Bacteria</taxon>
        <taxon>Pseudomonadati</taxon>
        <taxon>Bacteroidota</taxon>
        <taxon>Chitinophagia</taxon>
        <taxon>Chitinophagales</taxon>
        <taxon>Chitinophagaceae</taxon>
        <taxon>Chitinophaga</taxon>
    </lineage>
</organism>
<evidence type="ECO:0000256" key="1">
    <source>
        <dbReference type="ARBA" id="ARBA00004196"/>
    </source>
</evidence>
<dbReference type="InterPro" id="IPR013766">
    <property type="entry name" value="Thioredoxin_domain"/>
</dbReference>
<keyword evidence="5" id="KW-0732">Signal</keyword>
<dbReference type="Pfam" id="PF14289">
    <property type="entry name" value="DUF4369"/>
    <property type="match status" value="1"/>
</dbReference>
<feature type="signal peptide" evidence="5">
    <location>
        <begin position="1"/>
        <end position="18"/>
    </location>
</feature>
<sequence>MKRFILAASLLMPGISLAQSFDYQLKVQLKSVKKPLYAYIISDYSWTTRKVLDSAILQNGVAEFKGNLEEPAMVHVFIDHEGQGSKWQKNADVIDLYLESGKITVQGKDSVKTAKIKAGPINRQFTTYKEAVMVYYREAAKQPALKEADLKRPGVTDSIMKLISETAAKTDTLKVAYIRNHPDSYMSLAALRELAGKDIDVASAEPLFNSLSASVRNTTTGQNFARKLEEARLFAVGATAPDFTQNDVNGKPVKLSDFRGKYVLVDFWASWCGPCRRENPNVVKAYQAFKDKNFTVLSVSLDLPGKKQDWLAAIEKDGLTWTHVSDLKGWKNEVAQLYKVRAVPQNFLIDPTGKIVAKNLREERLQKELARILH</sequence>
<dbReference type="CDD" id="cd02966">
    <property type="entry name" value="TlpA_like_family"/>
    <property type="match status" value="1"/>
</dbReference>
<dbReference type="Pfam" id="PF00578">
    <property type="entry name" value="AhpC-TSA"/>
    <property type="match status" value="1"/>
</dbReference>
<dbReference type="InterPro" id="IPR025380">
    <property type="entry name" value="DUF4369"/>
</dbReference>
<feature type="domain" description="Thioredoxin" evidence="6">
    <location>
        <begin position="234"/>
        <end position="374"/>
    </location>
</feature>
<keyword evidence="8" id="KW-1185">Reference proteome</keyword>
<name>A0A1H4EL30_9BACT</name>
<accession>A0A1H4EL30</accession>
<dbReference type="AlphaFoldDB" id="A0A1H4EL30"/>
<dbReference type="InterPro" id="IPR036249">
    <property type="entry name" value="Thioredoxin-like_sf"/>
</dbReference>
<dbReference type="GO" id="GO:0016209">
    <property type="term" value="F:antioxidant activity"/>
    <property type="evidence" value="ECO:0007669"/>
    <property type="project" value="InterPro"/>
</dbReference>
<gene>
    <name evidence="7" type="ORF">SAMN05660909_03789</name>
</gene>
<keyword evidence="3" id="KW-1015">Disulfide bond</keyword>
<dbReference type="EMBL" id="FNRL01000019">
    <property type="protein sequence ID" value="SEA85616.1"/>
    <property type="molecule type" value="Genomic_DNA"/>
</dbReference>
<evidence type="ECO:0000256" key="2">
    <source>
        <dbReference type="ARBA" id="ARBA00022748"/>
    </source>
</evidence>
<protein>
    <submittedName>
        <fullName evidence="7">Peroxiredoxin</fullName>
    </submittedName>
</protein>
<dbReference type="InterPro" id="IPR000866">
    <property type="entry name" value="AhpC/TSA"/>
</dbReference>
<dbReference type="PROSITE" id="PS00194">
    <property type="entry name" value="THIOREDOXIN_1"/>
    <property type="match status" value="1"/>
</dbReference>
<comment type="subcellular location">
    <subcellularLocation>
        <location evidence="1">Cell envelope</location>
    </subcellularLocation>
</comment>
<evidence type="ECO:0000256" key="4">
    <source>
        <dbReference type="ARBA" id="ARBA00023284"/>
    </source>
</evidence>
<dbReference type="Gene3D" id="3.40.30.10">
    <property type="entry name" value="Glutaredoxin"/>
    <property type="match status" value="1"/>
</dbReference>
<dbReference type="InterPro" id="IPR017937">
    <property type="entry name" value="Thioredoxin_CS"/>
</dbReference>
<proteinExistence type="predicted"/>
<dbReference type="PROSITE" id="PS51352">
    <property type="entry name" value="THIOREDOXIN_2"/>
    <property type="match status" value="1"/>
</dbReference>
<dbReference type="SUPFAM" id="SSF52833">
    <property type="entry name" value="Thioredoxin-like"/>
    <property type="match status" value="1"/>
</dbReference>
<dbReference type="PANTHER" id="PTHR42852:SF6">
    <property type="entry name" value="THIOL:DISULFIDE INTERCHANGE PROTEIN DSBE"/>
    <property type="match status" value="1"/>
</dbReference>
<evidence type="ECO:0000313" key="8">
    <source>
        <dbReference type="Proteomes" id="UP000199656"/>
    </source>
</evidence>
<dbReference type="InterPro" id="IPR050553">
    <property type="entry name" value="Thioredoxin_ResA/DsbE_sf"/>
</dbReference>
<dbReference type="OrthoDB" id="750178at2"/>
<dbReference type="STRING" id="408074.SAMN05660909_03789"/>
<dbReference type="RefSeq" id="WP_089763498.1">
    <property type="nucleotide sequence ID" value="NZ_BKAT01000032.1"/>
</dbReference>
<dbReference type="GO" id="GO:0017004">
    <property type="term" value="P:cytochrome complex assembly"/>
    <property type="evidence" value="ECO:0007669"/>
    <property type="project" value="UniProtKB-KW"/>
</dbReference>
<dbReference type="GO" id="GO:0030313">
    <property type="term" value="C:cell envelope"/>
    <property type="evidence" value="ECO:0007669"/>
    <property type="project" value="UniProtKB-SubCell"/>
</dbReference>